<organism evidence="6 7">
    <name type="scientific">Rhizobium etli</name>
    <dbReference type="NCBI Taxonomy" id="29449"/>
    <lineage>
        <taxon>Bacteria</taxon>
        <taxon>Pseudomonadati</taxon>
        <taxon>Pseudomonadota</taxon>
        <taxon>Alphaproteobacteria</taxon>
        <taxon>Hyphomicrobiales</taxon>
        <taxon>Rhizobiaceae</taxon>
        <taxon>Rhizobium/Agrobacterium group</taxon>
        <taxon>Rhizobium</taxon>
    </lineage>
</organism>
<name>A0A7W6V7A3_RHIET</name>
<keyword evidence="2" id="KW-0548">Nucleotidyltransferase</keyword>
<evidence type="ECO:0000256" key="2">
    <source>
        <dbReference type="ARBA" id="ARBA00022695"/>
    </source>
</evidence>
<dbReference type="GO" id="GO:0016779">
    <property type="term" value="F:nucleotidyltransferase activity"/>
    <property type="evidence" value="ECO:0007669"/>
    <property type="project" value="InterPro"/>
</dbReference>
<dbReference type="CDD" id="cd05400">
    <property type="entry name" value="NT_2-5OAS_ClassI-CCAase"/>
    <property type="match status" value="1"/>
</dbReference>
<comment type="caution">
    <text evidence="6">The sequence shown here is derived from an EMBL/GenBank/DDBJ whole genome shotgun (WGS) entry which is preliminary data.</text>
</comment>
<dbReference type="RefSeq" id="WP_183839326.1">
    <property type="nucleotide sequence ID" value="NZ_JACIHU010000002.1"/>
</dbReference>
<dbReference type="GO" id="GO:0051607">
    <property type="term" value="P:defense response to virus"/>
    <property type="evidence" value="ECO:0007669"/>
    <property type="project" value="UniProtKB-KW"/>
</dbReference>
<dbReference type="EMBL" id="JACIHU010000002">
    <property type="protein sequence ID" value="MBB4478966.1"/>
    <property type="molecule type" value="Genomic_DNA"/>
</dbReference>
<dbReference type="InterPro" id="IPR058909">
    <property type="entry name" value="CD_NTase_C"/>
</dbReference>
<evidence type="ECO:0000256" key="1">
    <source>
        <dbReference type="ARBA" id="ARBA00022679"/>
    </source>
</evidence>
<evidence type="ECO:0000313" key="7">
    <source>
        <dbReference type="Proteomes" id="UP000557344"/>
    </source>
</evidence>
<dbReference type="InterPro" id="IPR006116">
    <property type="entry name" value="NT_2-5OAS_ClassI-CCAase"/>
</dbReference>
<evidence type="ECO:0000256" key="3">
    <source>
        <dbReference type="ARBA" id="ARBA00022741"/>
    </source>
</evidence>
<dbReference type="Pfam" id="PF26305">
    <property type="entry name" value="CD_NTase_C"/>
    <property type="match status" value="1"/>
</dbReference>
<protein>
    <recommendedName>
        <fullName evidence="5">cGAS/DncV-like nucleotidyltransferase C-terminal helical domain-containing protein</fullName>
    </recommendedName>
</protein>
<keyword evidence="1" id="KW-0808">Transferase</keyword>
<evidence type="ECO:0000256" key="4">
    <source>
        <dbReference type="ARBA" id="ARBA00023118"/>
    </source>
</evidence>
<dbReference type="Proteomes" id="UP000557344">
    <property type="component" value="Unassembled WGS sequence"/>
</dbReference>
<reference evidence="6 7" key="1">
    <citation type="submission" date="2020-08" db="EMBL/GenBank/DDBJ databases">
        <title>Genomic Encyclopedia of Type Strains, Phase IV (KMG-V): Genome sequencing to study the core and pangenomes of soil and plant-associated prokaryotes.</title>
        <authorList>
            <person name="Whitman W."/>
        </authorList>
    </citation>
    <scope>NUCLEOTIDE SEQUENCE [LARGE SCALE GENOMIC DNA]</scope>
    <source>
        <strain evidence="6 7">SEMIA 471</strain>
    </source>
</reference>
<accession>A0A7W6V7A3</accession>
<evidence type="ECO:0000259" key="5">
    <source>
        <dbReference type="Pfam" id="PF26305"/>
    </source>
</evidence>
<sequence>MPISDEQLQTWSHHGSVTQSKATHEAIRAVLNSPESPYYLKSFDDFLQGSYANDTNIYADSDVDIVIRLTSTFYPNTDDLQPGERAAYQRGSVPADYELSDFKRDVAAWLRRHYPGVTVGNRAIFIPGSGNRRDADVVVSAEHRHYTSYSDLMGPQYNEGIVFETADGRRIVNYPRQHRENLSNKNQATGLWVKRTVRVFKNMRNRMIEEGYLDAGIAPSYFIEGLLYNVPNNQYGYSHLMSVTNCLNFIQNSNRDDLTCANELHWLVRDYQDVCWSTANYESFRTSLRLFWNNY</sequence>
<gene>
    <name evidence="6" type="ORF">GGE46_001534</name>
</gene>
<dbReference type="AlphaFoldDB" id="A0A7W6V7A3"/>
<keyword evidence="4" id="KW-0051">Antiviral defense</keyword>
<feature type="domain" description="cGAS/DncV-like nucleotidyltransferase C-terminal helical" evidence="5">
    <location>
        <begin position="180"/>
        <end position="293"/>
    </location>
</feature>
<proteinExistence type="predicted"/>
<evidence type="ECO:0000313" key="6">
    <source>
        <dbReference type="EMBL" id="MBB4478966.1"/>
    </source>
</evidence>
<keyword evidence="3" id="KW-0547">Nucleotide-binding</keyword>